<sequence>MVDSGCSPFSASSYSVLSPLAMNEVIKDQRLNKSKDIVLACGPSYSPLQDITDIQEYLALNFGNSSSTKTNEEDDEEERSISVPSSLRLTASSESIVGENMKSTSHTSLQEILENCASATVQLAAKKEIEPAVEFFANAFCGKESLSIQDLSALLQLFDRRIVLSIQGAMDLADIGYKHGRIKKEDQLRLKAALTGGPKKCQSCTLHKFMLLTKQSLSSLSGMF</sequence>
<evidence type="ECO:0000256" key="1">
    <source>
        <dbReference type="SAM" id="MobiDB-lite"/>
    </source>
</evidence>
<protein>
    <submittedName>
        <fullName evidence="2">Uncharacterized protein</fullName>
    </submittedName>
</protein>
<organism evidence="2 4">
    <name type="scientific">Trichuris suis</name>
    <name type="common">pig whipworm</name>
    <dbReference type="NCBI Taxonomy" id="68888"/>
    <lineage>
        <taxon>Eukaryota</taxon>
        <taxon>Metazoa</taxon>
        <taxon>Ecdysozoa</taxon>
        <taxon>Nematoda</taxon>
        <taxon>Enoplea</taxon>
        <taxon>Dorylaimia</taxon>
        <taxon>Trichinellida</taxon>
        <taxon>Trichuridae</taxon>
        <taxon>Trichuris</taxon>
    </lineage>
</organism>
<dbReference type="EMBL" id="KL367685">
    <property type="protein sequence ID" value="KFD60209.1"/>
    <property type="molecule type" value="Genomic_DNA"/>
</dbReference>
<evidence type="ECO:0000313" key="3">
    <source>
        <dbReference type="EMBL" id="KFD60209.1"/>
    </source>
</evidence>
<accession>A0A085MMC9</accession>
<feature type="region of interest" description="Disordered" evidence="1">
    <location>
        <begin position="65"/>
        <end position="84"/>
    </location>
</feature>
<reference evidence="2 4" key="1">
    <citation type="journal article" date="2014" name="Nat. Genet.">
        <title>Genome and transcriptome of the porcine whipworm Trichuris suis.</title>
        <authorList>
            <person name="Jex A.R."/>
            <person name="Nejsum P."/>
            <person name="Schwarz E.M."/>
            <person name="Hu L."/>
            <person name="Young N.D."/>
            <person name="Hall R.S."/>
            <person name="Korhonen P.K."/>
            <person name="Liao S."/>
            <person name="Thamsborg S."/>
            <person name="Xia J."/>
            <person name="Xu P."/>
            <person name="Wang S."/>
            <person name="Scheerlinck J.P."/>
            <person name="Hofmann A."/>
            <person name="Sternberg P.W."/>
            <person name="Wang J."/>
            <person name="Gasser R.B."/>
        </authorList>
    </citation>
    <scope>NUCLEOTIDE SEQUENCE [LARGE SCALE GENOMIC DNA]</scope>
    <source>
        <strain evidence="3">DCEP-RM93F</strain>
        <strain evidence="2">DCEP-RM93M</strain>
    </source>
</reference>
<gene>
    <name evidence="2" type="ORF">M513_00601</name>
    <name evidence="3" type="ORF">M514_00601</name>
</gene>
<evidence type="ECO:0000313" key="2">
    <source>
        <dbReference type="EMBL" id="KFD58375.1"/>
    </source>
</evidence>
<dbReference type="EMBL" id="KL363184">
    <property type="protein sequence ID" value="KFD58375.1"/>
    <property type="molecule type" value="Genomic_DNA"/>
</dbReference>
<dbReference type="AlphaFoldDB" id="A0A085MMC9"/>
<name>A0A085MMC9_9BILA</name>
<evidence type="ECO:0000313" key="4">
    <source>
        <dbReference type="Proteomes" id="UP000030764"/>
    </source>
</evidence>
<dbReference type="Proteomes" id="UP000030764">
    <property type="component" value="Unassembled WGS sequence"/>
</dbReference>
<proteinExistence type="predicted"/>
<keyword evidence="4" id="KW-1185">Reference proteome</keyword>
<dbReference type="Proteomes" id="UP000030758">
    <property type="component" value="Unassembled WGS sequence"/>
</dbReference>